<dbReference type="EMBL" id="BPLR01019477">
    <property type="protein sequence ID" value="GIX68299.1"/>
    <property type="molecule type" value="Genomic_DNA"/>
</dbReference>
<protein>
    <submittedName>
        <fullName evidence="1">Uncharacterized protein</fullName>
    </submittedName>
</protein>
<reference evidence="1 2" key="1">
    <citation type="submission" date="2021-06" db="EMBL/GenBank/DDBJ databases">
        <title>Caerostris extrusa draft genome.</title>
        <authorList>
            <person name="Kono N."/>
            <person name="Arakawa K."/>
        </authorList>
    </citation>
    <scope>NUCLEOTIDE SEQUENCE [LARGE SCALE GENOMIC DNA]</scope>
</reference>
<dbReference type="Proteomes" id="UP001054945">
    <property type="component" value="Unassembled WGS sequence"/>
</dbReference>
<name>A0AAV4M8D2_CAEEX</name>
<evidence type="ECO:0000313" key="1">
    <source>
        <dbReference type="EMBL" id="GIX68299.1"/>
    </source>
</evidence>
<evidence type="ECO:0000313" key="2">
    <source>
        <dbReference type="Proteomes" id="UP001054945"/>
    </source>
</evidence>
<proteinExistence type="predicted"/>
<comment type="caution">
    <text evidence="1">The sequence shown here is derived from an EMBL/GenBank/DDBJ whole genome shotgun (WGS) entry which is preliminary data.</text>
</comment>
<dbReference type="AlphaFoldDB" id="A0AAV4M8D2"/>
<organism evidence="1 2">
    <name type="scientific">Caerostris extrusa</name>
    <name type="common">Bark spider</name>
    <name type="synonym">Caerostris bankana</name>
    <dbReference type="NCBI Taxonomy" id="172846"/>
    <lineage>
        <taxon>Eukaryota</taxon>
        <taxon>Metazoa</taxon>
        <taxon>Ecdysozoa</taxon>
        <taxon>Arthropoda</taxon>
        <taxon>Chelicerata</taxon>
        <taxon>Arachnida</taxon>
        <taxon>Araneae</taxon>
        <taxon>Araneomorphae</taxon>
        <taxon>Entelegynae</taxon>
        <taxon>Araneoidea</taxon>
        <taxon>Araneidae</taxon>
        <taxon>Caerostris</taxon>
    </lineage>
</organism>
<accession>A0AAV4M8D2</accession>
<sequence>MALTLITPFCMIHNSSTENHSHYTVARGGCGNLSANPNEGNEFPNSSKGQQLRAGFNLHSLENGGQSGLVLVSVALISGYNNRSTNKKSDN</sequence>
<keyword evidence="2" id="KW-1185">Reference proteome</keyword>
<gene>
    <name evidence="1" type="ORF">CEXT_138001</name>
</gene>